<dbReference type="Proteomes" id="UP000777002">
    <property type="component" value="Unassembled WGS sequence"/>
</dbReference>
<dbReference type="RefSeq" id="WP_205049792.1">
    <property type="nucleotide sequence ID" value="NZ_JACJKX010000003.1"/>
</dbReference>
<evidence type="ECO:0000313" key="4">
    <source>
        <dbReference type="Proteomes" id="UP000777002"/>
    </source>
</evidence>
<feature type="compositionally biased region" description="Polar residues" evidence="1">
    <location>
        <begin position="84"/>
        <end position="99"/>
    </location>
</feature>
<evidence type="ECO:0000256" key="1">
    <source>
        <dbReference type="SAM" id="MobiDB-lite"/>
    </source>
</evidence>
<proteinExistence type="predicted"/>
<protein>
    <submittedName>
        <fullName evidence="3">Uncharacterized protein</fullName>
    </submittedName>
</protein>
<accession>A0ABS2GRW3</accession>
<feature type="region of interest" description="Disordered" evidence="1">
    <location>
        <begin position="77"/>
        <end position="115"/>
    </location>
</feature>
<name>A0ABS2GRW3_9BURK</name>
<comment type="caution">
    <text evidence="3">The sequence shown here is derived from an EMBL/GenBank/DDBJ whole genome shotgun (WGS) entry which is preliminary data.</text>
</comment>
<evidence type="ECO:0000313" key="3">
    <source>
        <dbReference type="EMBL" id="MBM6928191.1"/>
    </source>
</evidence>
<feature type="compositionally biased region" description="Basic and acidic residues" evidence="1">
    <location>
        <begin position="102"/>
        <end position="111"/>
    </location>
</feature>
<feature type="signal peptide" evidence="2">
    <location>
        <begin position="1"/>
        <end position="22"/>
    </location>
</feature>
<reference evidence="3 4" key="1">
    <citation type="journal article" date="2021" name="Sci. Rep.">
        <title>The distribution of antibiotic resistance genes in chicken gut microbiota commensals.</title>
        <authorList>
            <person name="Juricova H."/>
            <person name="Matiasovicova J."/>
            <person name="Kubasova T."/>
            <person name="Cejkova D."/>
            <person name="Rychlik I."/>
        </authorList>
    </citation>
    <scope>NUCLEOTIDE SEQUENCE [LARGE SCALE GENOMIC DNA]</scope>
    <source>
        <strain evidence="3 4">An562</strain>
    </source>
</reference>
<evidence type="ECO:0000256" key="2">
    <source>
        <dbReference type="SAM" id="SignalP"/>
    </source>
</evidence>
<keyword evidence="2" id="KW-0732">Signal</keyword>
<dbReference type="EMBL" id="JACJKX010000003">
    <property type="protein sequence ID" value="MBM6928191.1"/>
    <property type="molecule type" value="Genomic_DNA"/>
</dbReference>
<gene>
    <name evidence="3" type="ORF">H5985_02760</name>
</gene>
<sequence length="274" mass="28734">MGTAAIAGLIISLIGAAMQTYASYQSNKDAQSIINRAEQQNTADHKKLIDNINQETTNYAAEKRKEAQDEIASQLEGQFKEPVSESQAIRAEQQTTQGDVSEDYKRAKAASDQRTQQTIGTLANLMGRVKSSGRLRMNEGIRMADMASENDWLANNAMNRSTAAKIDAQNALNGYQTLKMLGQGASAVGTALSLGSSLAGSGASAASNAGTLADTSAQLGSTYAPSYAASSAVYGANASPSLWFNFGNAGDVLKASTNDAWTKAFANGSYGALF</sequence>
<organism evidence="3 4">
    <name type="scientific">Parasutterella secunda</name>
    <dbReference type="NCBI Taxonomy" id="626947"/>
    <lineage>
        <taxon>Bacteria</taxon>
        <taxon>Pseudomonadati</taxon>
        <taxon>Pseudomonadota</taxon>
        <taxon>Betaproteobacteria</taxon>
        <taxon>Burkholderiales</taxon>
        <taxon>Sutterellaceae</taxon>
        <taxon>Parasutterella</taxon>
    </lineage>
</organism>
<keyword evidence="4" id="KW-1185">Reference proteome</keyword>
<feature type="chain" id="PRO_5045598675" evidence="2">
    <location>
        <begin position="23"/>
        <end position="274"/>
    </location>
</feature>